<name>A0A1X7DTF9_9BACT</name>
<reference evidence="2" key="1">
    <citation type="submission" date="2017-04" db="EMBL/GenBank/DDBJ databases">
        <authorList>
            <person name="Varghese N."/>
            <person name="Submissions S."/>
        </authorList>
    </citation>
    <scope>NUCLEOTIDE SEQUENCE [LARGE SCALE GENOMIC DNA]</scope>
    <source>
        <strain evidence="2">K3S</strain>
    </source>
</reference>
<dbReference type="RefSeq" id="WP_085102321.1">
    <property type="nucleotide sequence ID" value="NZ_FWZU01000003.1"/>
</dbReference>
<organism evidence="1 2">
    <name type="scientific">Desulfovibrio gilichinskyi</name>
    <dbReference type="NCBI Taxonomy" id="1519643"/>
    <lineage>
        <taxon>Bacteria</taxon>
        <taxon>Pseudomonadati</taxon>
        <taxon>Thermodesulfobacteriota</taxon>
        <taxon>Desulfovibrionia</taxon>
        <taxon>Desulfovibrionales</taxon>
        <taxon>Desulfovibrionaceae</taxon>
        <taxon>Desulfovibrio</taxon>
    </lineage>
</organism>
<dbReference type="EMBL" id="FWZU01000003">
    <property type="protein sequence ID" value="SMF21182.1"/>
    <property type="molecule type" value="Genomic_DNA"/>
</dbReference>
<keyword evidence="2" id="KW-1185">Reference proteome</keyword>
<evidence type="ECO:0000313" key="1">
    <source>
        <dbReference type="EMBL" id="SMF21182.1"/>
    </source>
</evidence>
<proteinExistence type="predicted"/>
<dbReference type="Proteomes" id="UP000192906">
    <property type="component" value="Unassembled WGS sequence"/>
</dbReference>
<sequence>MIAHEIKEGKISPEHGAIRLQSLAAQIEEAAKYEINQQYSTKLIEISDMVRDVMVKLAPEKRVVQ</sequence>
<dbReference type="AlphaFoldDB" id="A0A1X7DTF9"/>
<gene>
    <name evidence="1" type="ORF">SAMN06295933_2322</name>
</gene>
<evidence type="ECO:0000313" key="2">
    <source>
        <dbReference type="Proteomes" id="UP000192906"/>
    </source>
</evidence>
<accession>A0A1X7DTF9</accession>
<protein>
    <submittedName>
        <fullName evidence="1">Uncharacterized protein</fullName>
    </submittedName>
</protein>